<organism evidence="1 2">
    <name type="scientific">Massilia frigida</name>
    <dbReference type="NCBI Taxonomy" id="2609281"/>
    <lineage>
        <taxon>Bacteria</taxon>
        <taxon>Pseudomonadati</taxon>
        <taxon>Pseudomonadota</taxon>
        <taxon>Betaproteobacteria</taxon>
        <taxon>Burkholderiales</taxon>
        <taxon>Oxalobacteraceae</taxon>
        <taxon>Telluria group</taxon>
        <taxon>Massilia</taxon>
    </lineage>
</organism>
<protein>
    <submittedName>
        <fullName evidence="1">Uncharacterized protein</fullName>
    </submittedName>
</protein>
<accession>A0ABX0NCQ5</accession>
<dbReference type="Proteomes" id="UP000621455">
    <property type="component" value="Unassembled WGS sequence"/>
</dbReference>
<gene>
    <name evidence="1" type="ORF">F2P44_14910</name>
</gene>
<comment type="caution">
    <text evidence="1">The sequence shown here is derived from an EMBL/GenBank/DDBJ whole genome shotgun (WGS) entry which is preliminary data.</text>
</comment>
<proteinExistence type="predicted"/>
<keyword evidence="2" id="KW-1185">Reference proteome</keyword>
<dbReference type="PROSITE" id="PS51257">
    <property type="entry name" value="PROKAR_LIPOPROTEIN"/>
    <property type="match status" value="1"/>
</dbReference>
<evidence type="ECO:0000313" key="2">
    <source>
        <dbReference type="Proteomes" id="UP000621455"/>
    </source>
</evidence>
<dbReference type="EMBL" id="WHJG01000013">
    <property type="protein sequence ID" value="NHZ80554.1"/>
    <property type="molecule type" value="Genomic_DNA"/>
</dbReference>
<evidence type="ECO:0000313" key="1">
    <source>
        <dbReference type="EMBL" id="NHZ80554.1"/>
    </source>
</evidence>
<reference evidence="1 2" key="1">
    <citation type="submission" date="2019-10" db="EMBL/GenBank/DDBJ databases">
        <title>Taxonomy of Antarctic Massilia spp.: description of Massilia rubra sp. nov., Massilia aquatica sp. nov., Massilia mucilaginosa sp. nov., Massilia frigida sp. nov. isolated from streams, lakes and regoliths.</title>
        <authorList>
            <person name="Holochova P."/>
            <person name="Sedlacek I."/>
            <person name="Kralova S."/>
            <person name="Maslanova I."/>
            <person name="Busse H.-J."/>
            <person name="Stankova E."/>
            <person name="Vrbovska V."/>
            <person name="Kovarovic V."/>
            <person name="Bartak M."/>
            <person name="Svec P."/>
            <person name="Pantucek R."/>
        </authorList>
    </citation>
    <scope>NUCLEOTIDE SEQUENCE [LARGE SCALE GENOMIC DNA]</scope>
    <source>
        <strain evidence="1 2">CCM 8695</strain>
    </source>
</reference>
<name>A0ABX0NCQ5_9BURK</name>
<dbReference type="RefSeq" id="WP_167087703.1">
    <property type="nucleotide sequence ID" value="NZ_WHJG01000013.1"/>
</dbReference>
<sequence>MDTPIARKERLERLHGIRFERKNLVLWVTSSGCTGKDDFQIRLAKAKTAPTLEIVRIKPDLCKAVNHVVELSFSWEELGLDAEELMSAAVKVANTFASLG</sequence>